<feature type="compositionally biased region" description="Polar residues" evidence="1">
    <location>
        <begin position="58"/>
        <end position="67"/>
    </location>
</feature>
<keyword evidence="3" id="KW-1185">Reference proteome</keyword>
<dbReference type="AlphaFoldDB" id="A0A8H6H7R0"/>
<organism evidence="2 3">
    <name type="scientific">Ephemerocybe angulata</name>
    <dbReference type="NCBI Taxonomy" id="980116"/>
    <lineage>
        <taxon>Eukaryota</taxon>
        <taxon>Fungi</taxon>
        <taxon>Dikarya</taxon>
        <taxon>Basidiomycota</taxon>
        <taxon>Agaricomycotina</taxon>
        <taxon>Agaricomycetes</taxon>
        <taxon>Agaricomycetidae</taxon>
        <taxon>Agaricales</taxon>
        <taxon>Agaricineae</taxon>
        <taxon>Psathyrellaceae</taxon>
        <taxon>Ephemerocybe</taxon>
    </lineage>
</organism>
<reference evidence="2 3" key="1">
    <citation type="submission" date="2020-07" db="EMBL/GenBank/DDBJ databases">
        <title>Comparative genomics of pyrophilous fungi reveals a link between fire events and developmental genes.</title>
        <authorList>
            <consortium name="DOE Joint Genome Institute"/>
            <person name="Steindorff A.S."/>
            <person name="Carver A."/>
            <person name="Calhoun S."/>
            <person name="Stillman K."/>
            <person name="Liu H."/>
            <person name="Lipzen A."/>
            <person name="Pangilinan J."/>
            <person name="Labutti K."/>
            <person name="Bruns T.D."/>
            <person name="Grigoriev I.V."/>
        </authorList>
    </citation>
    <scope>NUCLEOTIDE SEQUENCE [LARGE SCALE GENOMIC DNA]</scope>
    <source>
        <strain evidence="2 3">CBS 144469</strain>
    </source>
</reference>
<accession>A0A8H6H7R0</accession>
<protein>
    <submittedName>
        <fullName evidence="2">Uncharacterized protein</fullName>
    </submittedName>
</protein>
<proteinExistence type="predicted"/>
<feature type="compositionally biased region" description="Basic and acidic residues" evidence="1">
    <location>
        <begin position="92"/>
        <end position="112"/>
    </location>
</feature>
<evidence type="ECO:0000313" key="2">
    <source>
        <dbReference type="EMBL" id="KAF6741071.1"/>
    </source>
</evidence>
<feature type="region of interest" description="Disordered" evidence="1">
    <location>
        <begin position="58"/>
        <end position="112"/>
    </location>
</feature>
<name>A0A8H6H7R0_9AGAR</name>
<dbReference type="EMBL" id="JACGCI010000296">
    <property type="protein sequence ID" value="KAF6741071.1"/>
    <property type="molecule type" value="Genomic_DNA"/>
</dbReference>
<feature type="compositionally biased region" description="Basic and acidic residues" evidence="1">
    <location>
        <begin position="69"/>
        <end position="84"/>
    </location>
</feature>
<dbReference type="Proteomes" id="UP000521943">
    <property type="component" value="Unassembled WGS sequence"/>
</dbReference>
<gene>
    <name evidence="2" type="ORF">DFP72DRAFT_1055907</name>
</gene>
<comment type="caution">
    <text evidence="2">The sequence shown here is derived from an EMBL/GenBank/DDBJ whole genome shotgun (WGS) entry which is preliminary data.</text>
</comment>
<sequence>MRKGGLHAAAPLCQRAPGEHEFALPIPQNLEPESSDSETRTRRWLSLARIALVAERATGSTTFSPCQRRSPDSPEPRNGLERLGDANSSLAKPREDRARRRTSDRLYHLLPL</sequence>
<evidence type="ECO:0000256" key="1">
    <source>
        <dbReference type="SAM" id="MobiDB-lite"/>
    </source>
</evidence>
<evidence type="ECO:0000313" key="3">
    <source>
        <dbReference type="Proteomes" id="UP000521943"/>
    </source>
</evidence>